<comment type="caution">
    <text evidence="1">The sequence shown here is derived from an EMBL/GenBank/DDBJ whole genome shotgun (WGS) entry which is preliminary data.</text>
</comment>
<evidence type="ECO:0000313" key="2">
    <source>
        <dbReference type="Proteomes" id="UP001374579"/>
    </source>
</evidence>
<name>A0AAN9B5Y2_9CAEN</name>
<accession>A0AAN9B5Y2</accession>
<evidence type="ECO:0000313" key="1">
    <source>
        <dbReference type="EMBL" id="KAK7099915.1"/>
    </source>
</evidence>
<protein>
    <recommendedName>
        <fullName evidence="3">Alpha 1,4-glycosyltransferase domain-containing protein</fullName>
    </recommendedName>
</protein>
<gene>
    <name evidence="1" type="ORF">V1264_022948</name>
</gene>
<dbReference type="AlphaFoldDB" id="A0AAN9B5Y2"/>
<dbReference type="PANTHER" id="PTHR46830:SF1">
    <property type="entry name" value="ALPHA-1,4-N-ACETYLGLUCOSAMINYLTRANSFERASE"/>
    <property type="match status" value="1"/>
</dbReference>
<organism evidence="1 2">
    <name type="scientific">Littorina saxatilis</name>
    <dbReference type="NCBI Taxonomy" id="31220"/>
    <lineage>
        <taxon>Eukaryota</taxon>
        <taxon>Metazoa</taxon>
        <taxon>Spiralia</taxon>
        <taxon>Lophotrochozoa</taxon>
        <taxon>Mollusca</taxon>
        <taxon>Gastropoda</taxon>
        <taxon>Caenogastropoda</taxon>
        <taxon>Littorinimorpha</taxon>
        <taxon>Littorinoidea</taxon>
        <taxon>Littorinidae</taxon>
        <taxon>Littorina</taxon>
    </lineage>
</organism>
<reference evidence="1 2" key="1">
    <citation type="submission" date="2024-02" db="EMBL/GenBank/DDBJ databases">
        <title>Chromosome-scale genome assembly of the rough periwinkle Littorina saxatilis.</title>
        <authorList>
            <person name="De Jode A."/>
            <person name="Faria R."/>
            <person name="Formenti G."/>
            <person name="Sims Y."/>
            <person name="Smith T.P."/>
            <person name="Tracey A."/>
            <person name="Wood J.M.D."/>
            <person name="Zagrodzka Z.B."/>
            <person name="Johannesson K."/>
            <person name="Butlin R.K."/>
            <person name="Leder E.H."/>
        </authorList>
    </citation>
    <scope>NUCLEOTIDE SEQUENCE [LARGE SCALE GENOMIC DNA]</scope>
    <source>
        <strain evidence="1">Snail1</strain>
        <tissue evidence="1">Muscle</tissue>
    </source>
</reference>
<keyword evidence="2" id="KW-1185">Reference proteome</keyword>
<proteinExistence type="predicted"/>
<dbReference type="Gene3D" id="3.90.550.20">
    <property type="match status" value="1"/>
</dbReference>
<dbReference type="PANTHER" id="PTHR46830">
    <property type="entry name" value="TRANSFERASE, PUTATIVE-RELATED"/>
    <property type="match status" value="1"/>
</dbReference>
<dbReference type="EMBL" id="JBAMIC010000011">
    <property type="protein sequence ID" value="KAK7099915.1"/>
    <property type="molecule type" value="Genomic_DNA"/>
</dbReference>
<evidence type="ECO:0008006" key="3">
    <source>
        <dbReference type="Google" id="ProtNLM"/>
    </source>
</evidence>
<dbReference type="InterPro" id="IPR029044">
    <property type="entry name" value="Nucleotide-diphossugar_trans"/>
</dbReference>
<dbReference type="SUPFAM" id="SSF53448">
    <property type="entry name" value="Nucleotide-diphospho-sugar transferases"/>
    <property type="match status" value="1"/>
</dbReference>
<dbReference type="Pfam" id="PF04488">
    <property type="entry name" value="Gly_transf_sug"/>
    <property type="match status" value="1"/>
</dbReference>
<dbReference type="InterPro" id="IPR007577">
    <property type="entry name" value="GlycoTrfase_DXD_sugar-bd_CS"/>
</dbReference>
<sequence>MFYTRGCRHTTMLFNPDRPDSFRHGNPPRLPNHFFSKTQFGDEAASKAVELLSAPVAPIVHFIWCNKQHFQFQNYLSVLSAYKMLKPTAIHFHYTDLPEMDSDGYYQFFMDLRRDLPNLVLEPVGSSSACSDMVNDKFSFVTQLLNKDGGMFIRENVVLGESLLNYRKKKFSIASTASSLDVVMMEKGFMDSVKPALDFSQFLKEQEAARFFCLRHVSYEKSPEFPCVFVFQQIFPSDTWELYSDFGKLARWLARGSMEILKPQQANHTVIPNIVHYVWLGSNNFKYFSYLSLLSALYVLNADMVYIHGDVQPHGVYWDKMKRHKRVTFVLRDFPGAIFAEPIVKFASHASDYWRGDLLIRYGGIYMDWDVIWVNPIPTEMRRYDTVACADFVPTGAFPDVFNMGVLLAAQGSQFLRYFLESYHHYLDNHWSYNAIHMPYKVYEKHPDLLHVDRHLQVICAMGLCHPVWNPDFKKPRSPTLANSPFDWRTDTLAMHWTHPDPVEFASEESLEDSITMFAAIGKYVLRKAEKELEKELV</sequence>
<dbReference type="Proteomes" id="UP001374579">
    <property type="component" value="Unassembled WGS sequence"/>
</dbReference>